<organism evidence="2 3">
    <name type="scientific">Paraburkholderia haematera</name>
    <dbReference type="NCBI Taxonomy" id="2793077"/>
    <lineage>
        <taxon>Bacteria</taxon>
        <taxon>Pseudomonadati</taxon>
        <taxon>Pseudomonadota</taxon>
        <taxon>Betaproteobacteria</taxon>
        <taxon>Burkholderiales</taxon>
        <taxon>Burkholderiaceae</taxon>
        <taxon>Paraburkholderia</taxon>
    </lineage>
</organism>
<gene>
    <name evidence="2" type="ORF">R69888_02193</name>
</gene>
<sequence length="457" mass="50615">MQKASALLPIDPLHDIDLQYGKFNRTTALDLSKAFDNFKENAPSEHLCVFFHGGLVSEADGLSTAGRLIKGYTDSGAYPFFFIWQSDLLTSMKGILEPYRDDPGFVSAANYAVNAVARQIAAVLDTDQSLKGRRRPAKARKAAPMSLKELASSTKLYDKAWAKRAGAQLACSSTELDQFAQWLDAAGKSVPKKRRLFSPKRLRGPQNPLARIIQRLNSGHDHGLYTTVVEELLIAAGLAECLGPPIWDEMKQFIDDSFSTDTEAGGSAFLNHLCDAWDKNPQLRVTLMGHSAGAIYVQRFIEALDARLPASSTQRVEVIMLAPAMTFDRMNAGLPILRKRVSELRVFGLDNKTEGSYWEVPLVYNKSLLYLISSLCEIDPNADKPLVGMQRYWKGTAPYIDADILAVAEFVQTARTVWSPTKPSAKPGYQSQARRHGGFPEEDETNRSICFALQNGF</sequence>
<dbReference type="RefSeq" id="WP_236066788.1">
    <property type="nucleotide sequence ID" value="NZ_CAJNBK010000004.1"/>
</dbReference>
<comment type="caution">
    <text evidence="2">The sequence shown here is derived from an EMBL/GenBank/DDBJ whole genome shotgun (WGS) entry which is preliminary data.</text>
</comment>
<proteinExistence type="predicted"/>
<dbReference type="Proteomes" id="UP000672526">
    <property type="component" value="Unassembled WGS sequence"/>
</dbReference>
<feature type="region of interest" description="Disordered" evidence="1">
    <location>
        <begin position="420"/>
        <end position="442"/>
    </location>
</feature>
<evidence type="ECO:0000256" key="1">
    <source>
        <dbReference type="SAM" id="MobiDB-lite"/>
    </source>
</evidence>
<protein>
    <submittedName>
        <fullName evidence="2">Uncharacterized protein</fullName>
    </submittedName>
</protein>
<dbReference type="EMBL" id="CAJNBK010000004">
    <property type="protein sequence ID" value="CAE6733887.1"/>
    <property type="molecule type" value="Genomic_DNA"/>
</dbReference>
<keyword evidence="3" id="KW-1185">Reference proteome</keyword>
<reference evidence="2 3" key="1">
    <citation type="submission" date="2021-02" db="EMBL/GenBank/DDBJ databases">
        <authorList>
            <person name="Vanwijnsberghe S."/>
        </authorList>
    </citation>
    <scope>NUCLEOTIDE SEQUENCE [LARGE SCALE GENOMIC DNA]</scope>
    <source>
        <strain evidence="2 3">LMG 31837</strain>
    </source>
</reference>
<accession>A0ABM8R5M9</accession>
<evidence type="ECO:0000313" key="2">
    <source>
        <dbReference type="EMBL" id="CAE6733887.1"/>
    </source>
</evidence>
<evidence type="ECO:0000313" key="3">
    <source>
        <dbReference type="Proteomes" id="UP000672526"/>
    </source>
</evidence>
<name>A0ABM8R5M9_9BURK</name>